<organism evidence="1 2">
    <name type="scientific">Aristolochia fimbriata</name>
    <name type="common">White veined hardy Dutchman's pipe vine</name>
    <dbReference type="NCBI Taxonomy" id="158543"/>
    <lineage>
        <taxon>Eukaryota</taxon>
        <taxon>Viridiplantae</taxon>
        <taxon>Streptophyta</taxon>
        <taxon>Embryophyta</taxon>
        <taxon>Tracheophyta</taxon>
        <taxon>Spermatophyta</taxon>
        <taxon>Magnoliopsida</taxon>
        <taxon>Magnoliidae</taxon>
        <taxon>Piperales</taxon>
        <taxon>Aristolochiaceae</taxon>
        <taxon>Aristolochia</taxon>
    </lineage>
</organism>
<evidence type="ECO:0000313" key="1">
    <source>
        <dbReference type="EMBL" id="KAG9454891.1"/>
    </source>
</evidence>
<keyword evidence="2" id="KW-1185">Reference proteome</keyword>
<dbReference type="EMBL" id="JAINDJ010000003">
    <property type="protein sequence ID" value="KAG9454891.1"/>
    <property type="molecule type" value="Genomic_DNA"/>
</dbReference>
<sequence>MDEQEFRRLLDLFPVVRTRDYCAEPQRPRELTSHSVPYEVDSWQDAWAEDDMREYEVQRTDDEDLFWKKLRLAAERKMSPAEADKFCRAFQRVHKKLVNEELSIEAAKKILHARS</sequence>
<gene>
    <name evidence="1" type="ORF">H6P81_007795</name>
</gene>
<accession>A0AAV7F4X6</accession>
<proteinExistence type="predicted"/>
<dbReference type="AlphaFoldDB" id="A0AAV7F4X6"/>
<reference evidence="1 2" key="1">
    <citation type="submission" date="2021-07" db="EMBL/GenBank/DDBJ databases">
        <title>The Aristolochia fimbriata genome: insights into angiosperm evolution, floral development and chemical biosynthesis.</title>
        <authorList>
            <person name="Jiao Y."/>
        </authorList>
    </citation>
    <scope>NUCLEOTIDE SEQUENCE [LARGE SCALE GENOMIC DNA]</scope>
    <source>
        <strain evidence="1">IBCAS-2021</strain>
        <tissue evidence="1">Leaf</tissue>
    </source>
</reference>
<evidence type="ECO:0000313" key="2">
    <source>
        <dbReference type="Proteomes" id="UP000825729"/>
    </source>
</evidence>
<name>A0AAV7F4X6_ARIFI</name>
<comment type="caution">
    <text evidence="1">The sequence shown here is derived from an EMBL/GenBank/DDBJ whole genome shotgun (WGS) entry which is preliminary data.</text>
</comment>
<protein>
    <submittedName>
        <fullName evidence="1">Uncharacterized protein</fullName>
    </submittedName>
</protein>
<dbReference type="PANTHER" id="PTHR35312:SF1">
    <property type="entry name" value="OS07G0641800 PROTEIN"/>
    <property type="match status" value="1"/>
</dbReference>
<dbReference type="PANTHER" id="PTHR35312">
    <property type="entry name" value="OS07G0641800 PROTEIN"/>
    <property type="match status" value="1"/>
</dbReference>
<dbReference type="Proteomes" id="UP000825729">
    <property type="component" value="Unassembled WGS sequence"/>
</dbReference>